<dbReference type="KEGG" id="vgo:GJW-30_1_02067"/>
<gene>
    <name evidence="2" type="ORF">GJW-30_1_02067</name>
</gene>
<organism evidence="2 3">
    <name type="scientific">Variibacter gotjawalensis</name>
    <dbReference type="NCBI Taxonomy" id="1333996"/>
    <lineage>
        <taxon>Bacteria</taxon>
        <taxon>Pseudomonadati</taxon>
        <taxon>Pseudomonadota</taxon>
        <taxon>Alphaproteobacteria</taxon>
        <taxon>Hyphomicrobiales</taxon>
        <taxon>Nitrobacteraceae</taxon>
        <taxon>Variibacter</taxon>
    </lineage>
</organism>
<proteinExistence type="predicted"/>
<feature type="compositionally biased region" description="Basic and acidic residues" evidence="1">
    <location>
        <begin position="98"/>
        <end position="112"/>
    </location>
</feature>
<name>A0A0S3PUP3_9BRAD</name>
<evidence type="ECO:0000313" key="2">
    <source>
        <dbReference type="EMBL" id="BAT59534.1"/>
    </source>
</evidence>
<dbReference type="AlphaFoldDB" id="A0A0S3PUP3"/>
<dbReference type="RefSeq" id="WP_096355000.1">
    <property type="nucleotide sequence ID" value="NZ_AP014946.1"/>
</dbReference>
<dbReference type="Proteomes" id="UP000236884">
    <property type="component" value="Chromosome"/>
</dbReference>
<evidence type="ECO:0000313" key="3">
    <source>
        <dbReference type="Proteomes" id="UP000236884"/>
    </source>
</evidence>
<evidence type="ECO:0000256" key="1">
    <source>
        <dbReference type="SAM" id="MobiDB-lite"/>
    </source>
</evidence>
<dbReference type="EMBL" id="AP014946">
    <property type="protein sequence ID" value="BAT59534.1"/>
    <property type="molecule type" value="Genomic_DNA"/>
</dbReference>
<keyword evidence="3" id="KW-1185">Reference proteome</keyword>
<feature type="region of interest" description="Disordered" evidence="1">
    <location>
        <begin position="92"/>
        <end position="112"/>
    </location>
</feature>
<accession>A0A0S3PUP3</accession>
<protein>
    <submittedName>
        <fullName evidence="2">Uncharacterized protein</fullName>
    </submittedName>
</protein>
<reference evidence="2 3" key="1">
    <citation type="submission" date="2015-08" db="EMBL/GenBank/DDBJ databases">
        <title>Investigation of the bacterial diversity of lava forest soil.</title>
        <authorList>
            <person name="Lee J.S."/>
        </authorList>
    </citation>
    <scope>NUCLEOTIDE SEQUENCE [LARGE SCALE GENOMIC DNA]</scope>
    <source>
        <strain evidence="2 3">GJW-30</strain>
    </source>
</reference>
<sequence>MQTLFHHLLQSRQRLSTRIAARDRDGLVRQLSYIGEAAAHVANNIPQPRLSATDVQRLASLMALAAEAPNHNNAVNATIALVEVLRMNDLLPAPKSVPRGDADSESPDRRPR</sequence>